<keyword evidence="2" id="KW-0732">Signal</keyword>
<feature type="compositionally biased region" description="Basic and acidic residues" evidence="1">
    <location>
        <begin position="257"/>
        <end position="274"/>
    </location>
</feature>
<feature type="signal peptide" evidence="2">
    <location>
        <begin position="1"/>
        <end position="32"/>
    </location>
</feature>
<feature type="compositionally biased region" description="Low complexity" evidence="1">
    <location>
        <begin position="227"/>
        <end position="256"/>
    </location>
</feature>
<dbReference type="EMBL" id="AP014968">
    <property type="protein sequence ID" value="BAT17971.1"/>
    <property type="molecule type" value="Genomic_DNA"/>
</dbReference>
<feature type="non-terminal residue" evidence="3">
    <location>
        <position position="320"/>
    </location>
</feature>
<feature type="region of interest" description="Disordered" evidence="1">
    <location>
        <begin position="169"/>
        <end position="194"/>
    </location>
</feature>
<evidence type="ECO:0000313" key="3">
    <source>
        <dbReference type="EMBL" id="BAT17971.1"/>
    </source>
</evidence>
<reference evidence="4" key="1">
    <citation type="journal article" date="2005" name="Nature">
        <title>The map-based sequence of the rice genome.</title>
        <authorList>
            <consortium name="International rice genome sequencing project (IRGSP)"/>
            <person name="Matsumoto T."/>
            <person name="Wu J."/>
            <person name="Kanamori H."/>
            <person name="Katayose Y."/>
            <person name="Fujisawa M."/>
            <person name="Namiki N."/>
            <person name="Mizuno H."/>
            <person name="Yamamoto K."/>
            <person name="Antonio B.A."/>
            <person name="Baba T."/>
            <person name="Sakata K."/>
            <person name="Nagamura Y."/>
            <person name="Aoki H."/>
            <person name="Arikawa K."/>
            <person name="Arita K."/>
            <person name="Bito T."/>
            <person name="Chiden Y."/>
            <person name="Fujitsuka N."/>
            <person name="Fukunaka R."/>
            <person name="Hamada M."/>
            <person name="Harada C."/>
            <person name="Hayashi A."/>
            <person name="Hijishita S."/>
            <person name="Honda M."/>
            <person name="Hosokawa S."/>
            <person name="Ichikawa Y."/>
            <person name="Idonuma A."/>
            <person name="Iijima M."/>
            <person name="Ikeda M."/>
            <person name="Ikeno M."/>
            <person name="Ito K."/>
            <person name="Ito S."/>
            <person name="Ito T."/>
            <person name="Ito Y."/>
            <person name="Ito Y."/>
            <person name="Iwabuchi A."/>
            <person name="Kamiya K."/>
            <person name="Karasawa W."/>
            <person name="Kurita K."/>
            <person name="Katagiri S."/>
            <person name="Kikuta A."/>
            <person name="Kobayashi H."/>
            <person name="Kobayashi N."/>
            <person name="Machita K."/>
            <person name="Maehara T."/>
            <person name="Masukawa M."/>
            <person name="Mizubayashi T."/>
            <person name="Mukai Y."/>
            <person name="Nagasaki H."/>
            <person name="Nagata Y."/>
            <person name="Naito S."/>
            <person name="Nakashima M."/>
            <person name="Nakama Y."/>
            <person name="Nakamichi Y."/>
            <person name="Nakamura M."/>
            <person name="Meguro A."/>
            <person name="Negishi M."/>
            <person name="Ohta I."/>
            <person name="Ohta T."/>
            <person name="Okamoto M."/>
            <person name="Ono N."/>
            <person name="Saji S."/>
            <person name="Sakaguchi M."/>
            <person name="Sakai K."/>
            <person name="Shibata M."/>
            <person name="Shimokawa T."/>
            <person name="Song J."/>
            <person name="Takazaki Y."/>
            <person name="Terasawa K."/>
            <person name="Tsugane M."/>
            <person name="Tsuji K."/>
            <person name="Ueda S."/>
            <person name="Waki K."/>
            <person name="Yamagata H."/>
            <person name="Yamamoto M."/>
            <person name="Yamamoto S."/>
            <person name="Yamane H."/>
            <person name="Yoshiki S."/>
            <person name="Yoshihara R."/>
            <person name="Yukawa K."/>
            <person name="Zhong H."/>
            <person name="Yano M."/>
            <person name="Yuan Q."/>
            <person name="Ouyang S."/>
            <person name="Liu J."/>
            <person name="Jones K.M."/>
            <person name="Gansberger K."/>
            <person name="Moffat K."/>
            <person name="Hill J."/>
            <person name="Bera J."/>
            <person name="Fadrosh D."/>
            <person name="Jin S."/>
            <person name="Johri S."/>
            <person name="Kim M."/>
            <person name="Overton L."/>
            <person name="Reardon M."/>
            <person name="Tsitrin T."/>
            <person name="Vuong H."/>
            <person name="Weaver B."/>
            <person name="Ciecko A."/>
            <person name="Tallon L."/>
            <person name="Jackson J."/>
            <person name="Pai G."/>
            <person name="Aken S.V."/>
            <person name="Utterback T."/>
            <person name="Reidmuller S."/>
            <person name="Feldblyum T."/>
            <person name="Hsiao J."/>
            <person name="Zismann V."/>
            <person name="Iobst S."/>
            <person name="de Vazeille A.R."/>
            <person name="Buell C.R."/>
            <person name="Ying K."/>
            <person name="Li Y."/>
            <person name="Lu T."/>
            <person name="Huang Y."/>
            <person name="Zhao Q."/>
            <person name="Feng Q."/>
            <person name="Zhang L."/>
            <person name="Zhu J."/>
            <person name="Weng Q."/>
            <person name="Mu J."/>
            <person name="Lu Y."/>
            <person name="Fan D."/>
            <person name="Liu Y."/>
            <person name="Guan J."/>
            <person name="Zhang Y."/>
            <person name="Yu S."/>
            <person name="Liu X."/>
            <person name="Zhang Y."/>
            <person name="Hong G."/>
            <person name="Han B."/>
            <person name="Choisne N."/>
            <person name="Demange N."/>
            <person name="Orjeda G."/>
            <person name="Samain S."/>
            <person name="Cattolico L."/>
            <person name="Pelletier E."/>
            <person name="Couloux A."/>
            <person name="Segurens B."/>
            <person name="Wincker P."/>
            <person name="D'Hont A."/>
            <person name="Scarpelli C."/>
            <person name="Weissenbach J."/>
            <person name="Salanoubat M."/>
            <person name="Quetier F."/>
            <person name="Yu Y."/>
            <person name="Kim H.R."/>
            <person name="Rambo T."/>
            <person name="Currie J."/>
            <person name="Collura K."/>
            <person name="Luo M."/>
            <person name="Yang T."/>
            <person name="Ammiraju J.S.S."/>
            <person name="Engler F."/>
            <person name="Soderlund C."/>
            <person name="Wing R.A."/>
            <person name="Palmer L.E."/>
            <person name="de la Bastide M."/>
            <person name="Spiegel L."/>
            <person name="Nascimento L."/>
            <person name="Zutavern T."/>
            <person name="O'Shaughnessy A."/>
            <person name="Dike S."/>
            <person name="Dedhia N."/>
            <person name="Preston R."/>
            <person name="Balija V."/>
            <person name="McCombie W.R."/>
            <person name="Chow T."/>
            <person name="Chen H."/>
            <person name="Chung M."/>
            <person name="Chen C."/>
            <person name="Shaw J."/>
            <person name="Wu H."/>
            <person name="Hsiao K."/>
            <person name="Chao Y."/>
            <person name="Chu M."/>
            <person name="Cheng C."/>
            <person name="Hour A."/>
            <person name="Lee P."/>
            <person name="Lin S."/>
            <person name="Lin Y."/>
            <person name="Liou J."/>
            <person name="Liu S."/>
            <person name="Hsing Y."/>
            <person name="Raghuvanshi S."/>
            <person name="Mohanty A."/>
            <person name="Bharti A.K."/>
            <person name="Gaur A."/>
            <person name="Gupta V."/>
            <person name="Kumar D."/>
            <person name="Ravi V."/>
            <person name="Vij S."/>
            <person name="Kapur A."/>
            <person name="Khurana P."/>
            <person name="Khurana P."/>
            <person name="Khurana J.P."/>
            <person name="Tyagi A.K."/>
            <person name="Gaikwad K."/>
            <person name="Singh A."/>
            <person name="Dalal V."/>
            <person name="Srivastava S."/>
            <person name="Dixit A."/>
            <person name="Pal A.K."/>
            <person name="Ghazi I.A."/>
            <person name="Yadav M."/>
            <person name="Pandit A."/>
            <person name="Bhargava A."/>
            <person name="Sureshbabu K."/>
            <person name="Batra K."/>
            <person name="Sharma T.R."/>
            <person name="Mohapatra T."/>
            <person name="Singh N.K."/>
            <person name="Messing J."/>
            <person name="Nelson A.B."/>
            <person name="Fuks G."/>
            <person name="Kavchok S."/>
            <person name="Keizer G."/>
            <person name="Linton E."/>
            <person name="Llaca V."/>
            <person name="Song R."/>
            <person name="Tanyolac B."/>
            <person name="Young S."/>
            <person name="Ho-Il K."/>
            <person name="Hahn J.H."/>
            <person name="Sangsakoo G."/>
            <person name="Vanavichit A."/>
            <person name="de Mattos Luiz.A.T."/>
            <person name="Zimmer P.D."/>
            <person name="Malone G."/>
            <person name="Dellagostin O."/>
            <person name="de Oliveira A.C."/>
            <person name="Bevan M."/>
            <person name="Bancroft I."/>
            <person name="Minx P."/>
            <person name="Cordum H."/>
            <person name="Wilson R."/>
            <person name="Cheng Z."/>
            <person name="Jin W."/>
            <person name="Jiang J."/>
            <person name="Leong S.A."/>
            <person name="Iwama H."/>
            <person name="Gojobori T."/>
            <person name="Itoh T."/>
            <person name="Niimura Y."/>
            <person name="Fujii Y."/>
            <person name="Habara T."/>
            <person name="Sakai H."/>
            <person name="Sato Y."/>
            <person name="Wilson G."/>
            <person name="Kumar K."/>
            <person name="McCouch S."/>
            <person name="Juretic N."/>
            <person name="Hoen D."/>
            <person name="Wright S."/>
            <person name="Bruskiewich R."/>
            <person name="Bureau T."/>
            <person name="Miyao A."/>
            <person name="Hirochika H."/>
            <person name="Nishikawa T."/>
            <person name="Kadowaki K."/>
            <person name="Sugiura M."/>
            <person name="Burr B."/>
            <person name="Sasaki T."/>
        </authorList>
    </citation>
    <scope>NUCLEOTIDE SEQUENCE [LARGE SCALE GENOMIC DNA]</scope>
    <source>
        <strain evidence="4">cv. Nipponbare</strain>
    </source>
</reference>
<feature type="chain" id="PRO_5006057465" evidence="2">
    <location>
        <begin position="33"/>
        <end position="320"/>
    </location>
</feature>
<reference evidence="3 4" key="2">
    <citation type="journal article" date="2013" name="Plant Cell Physiol.">
        <title>Rice Annotation Project Database (RAP-DB): an integrative and interactive database for rice genomics.</title>
        <authorList>
            <person name="Sakai H."/>
            <person name="Lee S.S."/>
            <person name="Tanaka T."/>
            <person name="Numa H."/>
            <person name="Kim J."/>
            <person name="Kawahara Y."/>
            <person name="Wakimoto H."/>
            <person name="Yang C.C."/>
            <person name="Iwamoto M."/>
            <person name="Abe T."/>
            <person name="Yamada Y."/>
            <person name="Muto A."/>
            <person name="Inokuchi H."/>
            <person name="Ikemura T."/>
            <person name="Matsumoto T."/>
            <person name="Sasaki T."/>
            <person name="Itoh T."/>
        </authorList>
    </citation>
    <scope>NUCLEOTIDE SEQUENCE [LARGE SCALE GENOMIC DNA]</scope>
    <source>
        <strain evidence="4">cv. Nipponbare</strain>
    </source>
</reference>
<evidence type="ECO:0000256" key="2">
    <source>
        <dbReference type="SAM" id="SignalP"/>
    </source>
</evidence>
<feature type="compositionally biased region" description="Low complexity" evidence="1">
    <location>
        <begin position="275"/>
        <end position="288"/>
    </location>
</feature>
<organism evidence="3 4">
    <name type="scientific">Oryza sativa subsp. japonica</name>
    <name type="common">Rice</name>
    <dbReference type="NCBI Taxonomy" id="39947"/>
    <lineage>
        <taxon>Eukaryota</taxon>
        <taxon>Viridiplantae</taxon>
        <taxon>Streptophyta</taxon>
        <taxon>Embryophyta</taxon>
        <taxon>Tracheophyta</taxon>
        <taxon>Spermatophyta</taxon>
        <taxon>Magnoliopsida</taxon>
        <taxon>Liliopsida</taxon>
        <taxon>Poales</taxon>
        <taxon>Poaceae</taxon>
        <taxon>BOP clade</taxon>
        <taxon>Oryzoideae</taxon>
        <taxon>Oryzeae</taxon>
        <taxon>Oryzinae</taxon>
        <taxon>Oryza</taxon>
        <taxon>Oryza sativa</taxon>
    </lineage>
</organism>
<dbReference type="PaxDb" id="39947-A0A0P0YBU7"/>
<accession>A0A0P0YBU7</accession>
<evidence type="ECO:0000256" key="1">
    <source>
        <dbReference type="SAM" id="MobiDB-lite"/>
    </source>
</evidence>
<feature type="compositionally biased region" description="Low complexity" evidence="1">
    <location>
        <begin position="169"/>
        <end position="179"/>
    </location>
</feature>
<name>A0A0P0YBU7_ORYSJ</name>
<reference evidence="3 4" key="3">
    <citation type="journal article" date="2013" name="Rice">
        <title>Improvement of the Oryza sativa Nipponbare reference genome using next generation sequence and optical map data.</title>
        <authorList>
            <person name="Kawahara Y."/>
            <person name="de la Bastide M."/>
            <person name="Hamilton J.P."/>
            <person name="Kanamori H."/>
            <person name="McCombie W.R."/>
            <person name="Ouyang S."/>
            <person name="Schwartz D.C."/>
            <person name="Tanaka T."/>
            <person name="Wu J."/>
            <person name="Zhou S."/>
            <person name="Childs K.L."/>
            <person name="Davidson R.M."/>
            <person name="Lin H."/>
            <person name="Quesada-Ocampo L."/>
            <person name="Vaillancourt B."/>
            <person name="Sakai H."/>
            <person name="Lee S.S."/>
            <person name="Kim J."/>
            <person name="Numa H."/>
            <person name="Itoh T."/>
            <person name="Buell C.R."/>
            <person name="Matsumoto T."/>
        </authorList>
    </citation>
    <scope>NUCLEOTIDE SEQUENCE [LARGE SCALE GENOMIC DNA]</scope>
    <source>
        <strain evidence="4">cv. Nipponbare</strain>
    </source>
</reference>
<dbReference type="InParanoid" id="A0A0P0YBU7"/>
<keyword evidence="4" id="KW-1185">Reference proteome</keyword>
<evidence type="ECO:0000313" key="4">
    <source>
        <dbReference type="Proteomes" id="UP000059680"/>
    </source>
</evidence>
<gene>
    <name evidence="3" type="ordered locus">Os12g0604300</name>
    <name evidence="3" type="ORF">OSNPB_120604300</name>
</gene>
<sequence length="320" mass="32389">MAFFSTGITAATFHTSLSALALSVAAPRNAVAAAAVMVTMSPGVRTLTAEAMAAARWSRSAPRDSAASTHWAATSVAADATAMSVRAARSSLPPPEAAVAAATAATAAATAATDTAAWTCALCARASSFFFSFLSFSHRPTVFPPPPTTPRYGCGFGVLTALQNLLSSTSGETGGLSESEPPPLRGPLLCERRPEVSGDTSCDCDMILSMMSCEVAADAKEKELPEAEPSTSSSPETSSAMTAADAAAAGKAAAASARRETSAAPDALHDRDRNSSAGSRGSSGGRSSPLPPPAVTLPDSLIGAVALVVGGERWRRAWAR</sequence>
<feature type="region of interest" description="Disordered" evidence="1">
    <location>
        <begin position="219"/>
        <end position="297"/>
    </location>
</feature>
<dbReference type="Proteomes" id="UP000059680">
    <property type="component" value="Chromosome 12"/>
</dbReference>
<protein>
    <submittedName>
        <fullName evidence="3">Os12g0604300 protein</fullName>
    </submittedName>
</protein>
<dbReference type="AlphaFoldDB" id="A0A0P0YBU7"/>
<proteinExistence type="predicted"/>